<dbReference type="InterPro" id="IPR052967">
    <property type="entry name" value="Stress_Response_Assoc"/>
</dbReference>
<feature type="region of interest" description="Disordered" evidence="1">
    <location>
        <begin position="178"/>
        <end position="229"/>
    </location>
</feature>
<evidence type="ECO:0000259" key="3">
    <source>
        <dbReference type="Pfam" id="PF09557"/>
    </source>
</evidence>
<name>A0ABX0GZQ6_9ACTN</name>
<dbReference type="PANTHER" id="PTHR38463:SF1">
    <property type="entry name" value="STRESS RESPONSE PROTEIN YSNF"/>
    <property type="match status" value="1"/>
</dbReference>
<protein>
    <submittedName>
        <fullName evidence="4">DUF2382 domain-containing protein</fullName>
    </submittedName>
</protein>
<dbReference type="SUPFAM" id="SSF50346">
    <property type="entry name" value="PRC-barrel domain"/>
    <property type="match status" value="1"/>
</dbReference>
<evidence type="ECO:0000256" key="1">
    <source>
        <dbReference type="SAM" id="MobiDB-lite"/>
    </source>
</evidence>
<dbReference type="PANTHER" id="PTHR38463">
    <property type="entry name" value="STRESS RESPONSE PROTEIN YSNF"/>
    <property type="match status" value="1"/>
</dbReference>
<dbReference type="Gene3D" id="3.90.50.10">
    <property type="entry name" value="Photosynthetic Reaction Center, subunit H, domain 2"/>
    <property type="match status" value="1"/>
</dbReference>
<feature type="compositionally biased region" description="Basic and acidic residues" evidence="1">
    <location>
        <begin position="308"/>
        <end position="335"/>
    </location>
</feature>
<reference evidence="4 5" key="1">
    <citation type="submission" date="2020-03" db="EMBL/GenBank/DDBJ databases">
        <title>Two novel Motilibacter sp.</title>
        <authorList>
            <person name="Liu S."/>
        </authorList>
    </citation>
    <scope>NUCLEOTIDE SEQUENCE [LARGE SCALE GENOMIC DNA]</scope>
    <source>
        <strain evidence="4 5">E257</strain>
    </source>
</reference>
<feature type="compositionally biased region" description="Basic and acidic residues" evidence="1">
    <location>
        <begin position="214"/>
        <end position="226"/>
    </location>
</feature>
<dbReference type="EMBL" id="JAANNP010000018">
    <property type="protein sequence ID" value="NHC15151.1"/>
    <property type="molecule type" value="Genomic_DNA"/>
</dbReference>
<feature type="compositionally biased region" description="Low complexity" evidence="1">
    <location>
        <begin position="178"/>
        <end position="209"/>
    </location>
</feature>
<dbReference type="InterPro" id="IPR011033">
    <property type="entry name" value="PRC_barrel-like_sf"/>
</dbReference>
<organism evidence="4 5">
    <name type="scientific">Motilibacter deserti</name>
    <dbReference type="NCBI Taxonomy" id="2714956"/>
    <lineage>
        <taxon>Bacteria</taxon>
        <taxon>Bacillati</taxon>
        <taxon>Actinomycetota</taxon>
        <taxon>Actinomycetes</taxon>
        <taxon>Motilibacterales</taxon>
        <taxon>Motilibacteraceae</taxon>
        <taxon>Motilibacter</taxon>
    </lineage>
</organism>
<evidence type="ECO:0000313" key="4">
    <source>
        <dbReference type="EMBL" id="NHC15151.1"/>
    </source>
</evidence>
<proteinExistence type="predicted"/>
<feature type="region of interest" description="Disordered" evidence="1">
    <location>
        <begin position="308"/>
        <end position="352"/>
    </location>
</feature>
<feature type="domain" description="DUF2382" evidence="3">
    <location>
        <begin position="215"/>
        <end position="326"/>
    </location>
</feature>
<dbReference type="InterPro" id="IPR027275">
    <property type="entry name" value="PRC-brl_dom"/>
</dbReference>
<sequence length="352" mass="37120">MITQEQAGSMLGGTLYGSDGGKIGKIGQVFVDDMTGRPEWATVHTGLFGTHESFVPLAEADLQGGDVHVPFDKTTVKDAPSVDPQEGHLSEDQEAELYRYYGMPRSDATSEGMTGGTAGGMTGGMAGIGAGARDDAAAGVGSDRDTSFQGYSGVAADEDMTRDDMARGDMTRTDMAATDSAMSGSAMSGSAMSDSAMSGSAMSGAGRAGATDDAMTRSEERLRADTETVSTGRARLRKWVETEQQQVTVPVTEEKARLVSEPVTDENYDRATSGPAISEAEHEVTLHAERPVVSTETVPVERVRLETEAETHEETVTGDVRKERIDLDAGREADVTTRGGMSGTDPDASRRL</sequence>
<dbReference type="Pfam" id="PF05239">
    <property type="entry name" value="PRC"/>
    <property type="match status" value="1"/>
</dbReference>
<feature type="domain" description="PRC-barrel" evidence="2">
    <location>
        <begin position="10"/>
        <end position="74"/>
    </location>
</feature>
<dbReference type="InterPro" id="IPR019060">
    <property type="entry name" value="DUF2382"/>
</dbReference>
<comment type="caution">
    <text evidence="4">The sequence shown here is derived from an EMBL/GenBank/DDBJ whole genome shotgun (WGS) entry which is preliminary data.</text>
</comment>
<keyword evidence="5" id="KW-1185">Reference proteome</keyword>
<evidence type="ECO:0000259" key="2">
    <source>
        <dbReference type="Pfam" id="PF05239"/>
    </source>
</evidence>
<dbReference type="RefSeq" id="WP_166283357.1">
    <property type="nucleotide sequence ID" value="NZ_JAANNP010000018.1"/>
</dbReference>
<gene>
    <name evidence="4" type="ORF">G9H71_15290</name>
</gene>
<accession>A0ABX0GZQ6</accession>
<dbReference type="InterPro" id="IPR014747">
    <property type="entry name" value="Bac_photo_RC_H_C"/>
</dbReference>
<dbReference type="Proteomes" id="UP000800981">
    <property type="component" value="Unassembled WGS sequence"/>
</dbReference>
<evidence type="ECO:0000313" key="5">
    <source>
        <dbReference type="Proteomes" id="UP000800981"/>
    </source>
</evidence>
<dbReference type="Pfam" id="PF09557">
    <property type="entry name" value="DUF2382"/>
    <property type="match status" value="1"/>
</dbReference>